<dbReference type="GO" id="GO:0015627">
    <property type="term" value="C:type II protein secretion system complex"/>
    <property type="evidence" value="ECO:0007669"/>
    <property type="project" value="InterPro"/>
</dbReference>
<dbReference type="InterPro" id="IPR000983">
    <property type="entry name" value="Bac_GSPG_pilin"/>
</dbReference>
<dbReference type="PROSITE" id="PS00409">
    <property type="entry name" value="PROKAR_NTER_METHYL"/>
    <property type="match status" value="1"/>
</dbReference>
<keyword evidence="8" id="KW-1185">Reference proteome</keyword>
<evidence type="ECO:0000256" key="5">
    <source>
        <dbReference type="ARBA" id="ARBA00023136"/>
    </source>
</evidence>
<keyword evidence="3 6" id="KW-0812">Transmembrane</keyword>
<evidence type="ECO:0000256" key="2">
    <source>
        <dbReference type="ARBA" id="ARBA00022481"/>
    </source>
</evidence>
<protein>
    <submittedName>
        <fullName evidence="7">Prokaryotic N-terminal methylation motif domain protein</fullName>
    </submittedName>
</protein>
<dbReference type="PRINTS" id="PR00813">
    <property type="entry name" value="BCTERIALGSPG"/>
</dbReference>
<organism evidence="7 8">
    <name type="scientific">Dictyoglomus thermophilum (strain ATCC 35947 / DSM 3960 / H-6-12)</name>
    <dbReference type="NCBI Taxonomy" id="309799"/>
    <lineage>
        <taxon>Bacteria</taxon>
        <taxon>Pseudomonadati</taxon>
        <taxon>Dictyoglomota</taxon>
        <taxon>Dictyoglomia</taxon>
        <taxon>Dictyoglomales</taxon>
        <taxon>Dictyoglomaceae</taxon>
        <taxon>Dictyoglomus</taxon>
    </lineage>
</organism>
<proteinExistence type="predicted"/>
<keyword evidence="2" id="KW-0488">Methylation</keyword>
<accession>B5YDI6</accession>
<dbReference type="InterPro" id="IPR045584">
    <property type="entry name" value="Pilin-like"/>
</dbReference>
<dbReference type="RefSeq" id="WP_012548544.1">
    <property type="nucleotide sequence ID" value="NC_011297.1"/>
</dbReference>
<keyword evidence="5 6" id="KW-0472">Membrane</keyword>
<keyword evidence="4 6" id="KW-1133">Transmembrane helix</keyword>
<dbReference type="PaxDb" id="309799-DICTH_0725"/>
<dbReference type="SUPFAM" id="SSF54523">
    <property type="entry name" value="Pili subunits"/>
    <property type="match status" value="1"/>
</dbReference>
<dbReference type="Gene3D" id="3.30.700.10">
    <property type="entry name" value="Glycoprotein, Type 4 Pilin"/>
    <property type="match status" value="1"/>
</dbReference>
<dbReference type="NCBIfam" id="TIGR02532">
    <property type="entry name" value="IV_pilin_GFxxxE"/>
    <property type="match status" value="1"/>
</dbReference>
<evidence type="ECO:0000313" key="8">
    <source>
        <dbReference type="Proteomes" id="UP000001733"/>
    </source>
</evidence>
<evidence type="ECO:0000313" key="7">
    <source>
        <dbReference type="EMBL" id="ACI19912.1"/>
    </source>
</evidence>
<dbReference type="AlphaFoldDB" id="B5YDI6"/>
<dbReference type="OrthoDB" id="9795612at2"/>
<evidence type="ECO:0000256" key="3">
    <source>
        <dbReference type="ARBA" id="ARBA00022692"/>
    </source>
</evidence>
<dbReference type="EMBL" id="CP001146">
    <property type="protein sequence ID" value="ACI19912.1"/>
    <property type="molecule type" value="Genomic_DNA"/>
</dbReference>
<feature type="transmembrane region" description="Helical" evidence="6">
    <location>
        <begin position="12"/>
        <end position="31"/>
    </location>
</feature>
<dbReference type="InterPro" id="IPR012902">
    <property type="entry name" value="N_methyl_site"/>
</dbReference>
<dbReference type="HOGENOM" id="CLU_091705_7_1_0"/>
<dbReference type="Pfam" id="PF07963">
    <property type="entry name" value="N_methyl"/>
    <property type="match status" value="1"/>
</dbReference>
<evidence type="ECO:0000256" key="6">
    <source>
        <dbReference type="SAM" id="Phobius"/>
    </source>
</evidence>
<reference evidence="7 8" key="1">
    <citation type="journal article" date="2014" name="Genome Announc.">
        <title>Complete Genome Sequence of the Extreme Thermophile Dictyoglomus thermophilum H-6-12.</title>
        <authorList>
            <person name="Coil D.A."/>
            <person name="Badger J.H."/>
            <person name="Forberger H.C."/>
            <person name="Riggs F."/>
            <person name="Madupu R."/>
            <person name="Fedorova N."/>
            <person name="Ward N."/>
            <person name="Robb F.T."/>
            <person name="Eisen J.A."/>
        </authorList>
    </citation>
    <scope>NUCLEOTIDE SEQUENCE [LARGE SCALE GENOMIC DNA]</scope>
    <source>
        <strain evidence="8">ATCC 35947 / DSM 3960 / H-6-12</strain>
    </source>
</reference>
<evidence type="ECO:0000256" key="1">
    <source>
        <dbReference type="ARBA" id="ARBA00004167"/>
    </source>
</evidence>
<dbReference type="PANTHER" id="PTHR30093:SF44">
    <property type="entry name" value="TYPE II SECRETION SYSTEM CORE PROTEIN G"/>
    <property type="match status" value="1"/>
</dbReference>
<dbReference type="PANTHER" id="PTHR30093">
    <property type="entry name" value="GENERAL SECRETION PATHWAY PROTEIN G"/>
    <property type="match status" value="1"/>
</dbReference>
<dbReference type="Proteomes" id="UP000001733">
    <property type="component" value="Chromosome"/>
</dbReference>
<gene>
    <name evidence="7" type="ordered locus">DICTH_0725</name>
</gene>
<dbReference type="GO" id="GO:0015628">
    <property type="term" value="P:protein secretion by the type II secretion system"/>
    <property type="evidence" value="ECO:0007669"/>
    <property type="project" value="InterPro"/>
</dbReference>
<dbReference type="KEGG" id="dth:DICTH_0725"/>
<sequence>MRRERGFTLIELMVVIVIIAILAAVALPNFMGATERARESAVRSAMKTIQTALEMYATEHSGTYTNDLNGILPHLPGNKFPNSPATNSPYVIGQNLMQASGNPPSTPVLNTNPNTNEQYAIVYLYNPVENSYTLKGYNRTNTKEVLTLSNK</sequence>
<dbReference type="STRING" id="309799.DICTH_0725"/>
<evidence type="ECO:0000256" key="4">
    <source>
        <dbReference type="ARBA" id="ARBA00022989"/>
    </source>
</evidence>
<comment type="subcellular location">
    <subcellularLocation>
        <location evidence="1">Membrane</location>
        <topology evidence="1">Single-pass membrane protein</topology>
    </subcellularLocation>
</comment>
<name>B5YDI6_DICT6</name>
<dbReference type="eggNOG" id="COG4968">
    <property type="taxonomic scope" value="Bacteria"/>
</dbReference>
<dbReference type="GO" id="GO:0016020">
    <property type="term" value="C:membrane"/>
    <property type="evidence" value="ECO:0007669"/>
    <property type="project" value="UniProtKB-SubCell"/>
</dbReference>